<accession>A0A097QWV7</accession>
<proteinExistence type="predicted"/>
<sequence length="287" mass="33833">MMDYRDPGYLKIKEELFRHLRVSSDAYKDSYLMRRIRARMRKLGITNFMEYYRLIKTNKKELDELLLTVAINVTEFFRDPVVWKTFEKKVIPELVKIKKEQHSSSLRIWSAACSTGQEPYSIAMTLYEALGEDLGGFRVQILATDIDREALAVAMRGEYPVDVVEKQVPRHMIPKYFTRVSDERYRVSPKIRRLVKFQQFNLFSSRYPTGFDVIFIRNVLIYVKREAQEEIFARLYNSLEDHGFLILGKTETILGNAAKLFKLYDLVARIYRKNLEVKKHGQSFGGR</sequence>
<keyword evidence="8" id="KW-1185">Reference proteome</keyword>
<dbReference type="InterPro" id="IPR029063">
    <property type="entry name" value="SAM-dependent_MTases_sf"/>
</dbReference>
<dbReference type="PROSITE" id="PS50123">
    <property type="entry name" value="CHER"/>
    <property type="match status" value="1"/>
</dbReference>
<reference evidence="7 8" key="1">
    <citation type="journal article" date="2015" name="Int. J. Syst. Evol. Microbiol.">
        <title>Thermococcus eurythermalis sp. nov., a conditional piezophilic hyperthermophilic archaeon with a wide temperature range isolated from an oil-immersed chimney in the Guaymas Basin.</title>
        <authorList>
            <person name="Zhao W."/>
            <person name="Zeng X."/>
            <person name="Xiao X."/>
        </authorList>
    </citation>
    <scope>NUCLEOTIDE SEQUENCE [LARGE SCALE GENOMIC DNA]</scope>
    <source>
        <strain evidence="7 8">A501</strain>
    </source>
</reference>
<dbReference type="HOGENOM" id="CLU_025854_1_1_2"/>
<dbReference type="InterPro" id="IPR000780">
    <property type="entry name" value="CheR_MeTrfase"/>
</dbReference>
<dbReference type="OrthoDB" id="10657at2157"/>
<organism evidence="7 8">
    <name type="scientific">Thermococcus eurythermalis</name>
    <dbReference type="NCBI Taxonomy" id="1505907"/>
    <lineage>
        <taxon>Archaea</taxon>
        <taxon>Methanobacteriati</taxon>
        <taxon>Methanobacteriota</taxon>
        <taxon>Thermococci</taxon>
        <taxon>Thermococcales</taxon>
        <taxon>Thermococcaceae</taxon>
        <taxon>Thermococcus</taxon>
    </lineage>
</organism>
<dbReference type="Pfam" id="PF01739">
    <property type="entry name" value="CheR"/>
    <property type="match status" value="1"/>
</dbReference>
<dbReference type="PRINTS" id="PR00996">
    <property type="entry name" value="CHERMTFRASE"/>
</dbReference>
<feature type="domain" description="CheR-type methyltransferase" evidence="6">
    <location>
        <begin position="1"/>
        <end position="274"/>
    </location>
</feature>
<dbReference type="SMART" id="SM00138">
    <property type="entry name" value="MeTrc"/>
    <property type="match status" value="1"/>
</dbReference>
<dbReference type="AlphaFoldDB" id="A0A097QWV7"/>
<comment type="catalytic activity">
    <reaction evidence="1">
        <text>L-glutamyl-[protein] + S-adenosyl-L-methionine = [protein]-L-glutamate 5-O-methyl ester + S-adenosyl-L-homocysteine</text>
        <dbReference type="Rhea" id="RHEA:24452"/>
        <dbReference type="Rhea" id="RHEA-COMP:10208"/>
        <dbReference type="Rhea" id="RHEA-COMP:10311"/>
        <dbReference type="ChEBI" id="CHEBI:29973"/>
        <dbReference type="ChEBI" id="CHEBI:57856"/>
        <dbReference type="ChEBI" id="CHEBI:59789"/>
        <dbReference type="ChEBI" id="CHEBI:82795"/>
        <dbReference type="EC" id="2.1.1.80"/>
    </reaction>
</comment>
<evidence type="ECO:0000259" key="6">
    <source>
        <dbReference type="PROSITE" id="PS50123"/>
    </source>
</evidence>
<dbReference type="InterPro" id="IPR022641">
    <property type="entry name" value="CheR_N"/>
</dbReference>
<dbReference type="Gene3D" id="3.40.50.150">
    <property type="entry name" value="Vaccinia Virus protein VP39"/>
    <property type="match status" value="1"/>
</dbReference>
<gene>
    <name evidence="7" type="ORF">TEU_11675</name>
</gene>
<keyword evidence="4" id="KW-0808">Transferase</keyword>
<keyword evidence="3" id="KW-0489">Methyltransferase</keyword>
<dbReference type="EMBL" id="CP008887">
    <property type="protein sequence ID" value="AIU70931.1"/>
    <property type="molecule type" value="Genomic_DNA"/>
</dbReference>
<evidence type="ECO:0000256" key="5">
    <source>
        <dbReference type="ARBA" id="ARBA00022691"/>
    </source>
</evidence>
<dbReference type="Proteomes" id="UP000029980">
    <property type="component" value="Chromosome"/>
</dbReference>
<dbReference type="InterPro" id="IPR036804">
    <property type="entry name" value="CheR_N_sf"/>
</dbReference>
<dbReference type="GO" id="GO:0008983">
    <property type="term" value="F:protein-glutamate O-methyltransferase activity"/>
    <property type="evidence" value="ECO:0007669"/>
    <property type="project" value="UniProtKB-EC"/>
</dbReference>
<dbReference type="SUPFAM" id="SSF47757">
    <property type="entry name" value="Chemotaxis receptor methyltransferase CheR, N-terminal domain"/>
    <property type="match status" value="1"/>
</dbReference>
<keyword evidence="5" id="KW-0949">S-adenosyl-L-methionine</keyword>
<dbReference type="SUPFAM" id="SSF53335">
    <property type="entry name" value="S-adenosyl-L-methionine-dependent methyltransferases"/>
    <property type="match status" value="1"/>
</dbReference>
<evidence type="ECO:0000256" key="2">
    <source>
        <dbReference type="ARBA" id="ARBA00012534"/>
    </source>
</evidence>
<evidence type="ECO:0000256" key="1">
    <source>
        <dbReference type="ARBA" id="ARBA00001541"/>
    </source>
</evidence>
<evidence type="ECO:0000256" key="4">
    <source>
        <dbReference type="ARBA" id="ARBA00022679"/>
    </source>
</evidence>
<dbReference type="KEGG" id="teu:TEU_11675"/>
<protein>
    <recommendedName>
        <fullName evidence="2">protein-glutamate O-methyltransferase</fullName>
        <ecNumber evidence="2">2.1.1.80</ecNumber>
    </recommendedName>
</protein>
<dbReference type="PANTHER" id="PTHR24422:SF10">
    <property type="entry name" value="CHEMOTAXIS PROTEIN METHYLTRANSFERASE 2"/>
    <property type="match status" value="1"/>
</dbReference>
<dbReference type="GO" id="GO:0032259">
    <property type="term" value="P:methylation"/>
    <property type="evidence" value="ECO:0007669"/>
    <property type="project" value="UniProtKB-KW"/>
</dbReference>
<dbReference type="EC" id="2.1.1.80" evidence="2"/>
<dbReference type="Gene3D" id="1.10.155.10">
    <property type="entry name" value="Chemotaxis receptor methyltransferase CheR, N-terminal domain"/>
    <property type="match status" value="1"/>
</dbReference>
<dbReference type="InterPro" id="IPR050903">
    <property type="entry name" value="Bact_Chemotaxis_MeTrfase"/>
</dbReference>
<dbReference type="InterPro" id="IPR022642">
    <property type="entry name" value="CheR_C"/>
</dbReference>
<dbReference type="STRING" id="1505907.TEU_11675"/>
<evidence type="ECO:0000313" key="7">
    <source>
        <dbReference type="EMBL" id="AIU70931.1"/>
    </source>
</evidence>
<evidence type="ECO:0000256" key="3">
    <source>
        <dbReference type="ARBA" id="ARBA00022603"/>
    </source>
</evidence>
<dbReference type="PANTHER" id="PTHR24422">
    <property type="entry name" value="CHEMOTAXIS PROTEIN METHYLTRANSFERASE"/>
    <property type="match status" value="1"/>
</dbReference>
<dbReference type="RefSeq" id="WP_050003890.1">
    <property type="nucleotide sequence ID" value="NZ_CP008887.1"/>
</dbReference>
<dbReference type="Pfam" id="PF03705">
    <property type="entry name" value="CheR_N"/>
    <property type="match status" value="1"/>
</dbReference>
<evidence type="ECO:0000313" key="8">
    <source>
        <dbReference type="Proteomes" id="UP000029980"/>
    </source>
</evidence>
<dbReference type="GeneID" id="25154086"/>
<name>A0A097QWV7_9EURY</name>